<evidence type="ECO:0000256" key="3">
    <source>
        <dbReference type="ARBA" id="ARBA00022723"/>
    </source>
</evidence>
<evidence type="ECO:0000313" key="8">
    <source>
        <dbReference type="EMBL" id="EGI60188.1"/>
    </source>
</evidence>
<keyword evidence="3" id="KW-0479">Metal-binding</keyword>
<dbReference type="InParanoid" id="F4X033"/>
<dbReference type="SUPFAM" id="SSF117856">
    <property type="entry name" value="AF0104/ALDC/Ptd012-like"/>
    <property type="match status" value="2"/>
</dbReference>
<gene>
    <name evidence="8" type="ORF">G5I_11615</name>
</gene>
<dbReference type="PANTHER" id="PTHR13204:SF1">
    <property type="entry name" value="ESTER HYDROLASE C11ORF54"/>
    <property type="match status" value="1"/>
</dbReference>
<sequence>MAAAPNGDAYTTDFVPYRVYPLVPLTLLEVVEVLQNGMQPLFHDVKVDIARCPYLTTAPYNLAGIGLGGNTSVVEFVHDGIPWNYKTRNIQDVLTTSCRNSFIIGSTYATKPHMPYYGHLIMNATYRAPMDIRNESRLIFAERRNGQTRIEKLTDPNQMIYTNKGSFFVSEALGGVLKITNGIVACNLMWDDYEEPMLESFHDFIRRQQCPEIHLQSDMIAVGTIINDKLKFITAERRYDILIMNATYRAPIDIKNESRLIFIERRNRQTKIEKLTDPNQMIYTNKGSFFVSEGREGLVIRVCAKGRKTINTDIITSMQMVLYEKYCRNEDKVFGGILKMTNGSVACNLLWDHYEEPILESFHDFIRRQQCPEIYLESDMIAVGTIINDKPQLMTQEQRYDVRDMKLTRTRDTRINDKGRVRRLQEDLDACSKQSYSQKAALKPSAEYNRKVAIIEDLRTEQRK</sequence>
<evidence type="ECO:0000256" key="2">
    <source>
        <dbReference type="ARBA" id="ARBA00011245"/>
    </source>
</evidence>
<name>F4X033_ACREC</name>
<keyword evidence="6" id="KW-0539">Nucleus</keyword>
<dbReference type="SMART" id="SM01168">
    <property type="entry name" value="DUF1907"/>
    <property type="match status" value="1"/>
</dbReference>
<protein>
    <recommendedName>
        <fullName evidence="7">DUF1907 domain-containing protein</fullName>
    </recommendedName>
</protein>
<evidence type="ECO:0000256" key="1">
    <source>
        <dbReference type="ARBA" id="ARBA00004123"/>
    </source>
</evidence>
<feature type="domain" description="DUF1907" evidence="7">
    <location>
        <begin position="33"/>
        <end position="241"/>
    </location>
</feature>
<dbReference type="EMBL" id="GL888487">
    <property type="protein sequence ID" value="EGI60188.1"/>
    <property type="molecule type" value="Genomic_DNA"/>
</dbReference>
<dbReference type="AlphaFoldDB" id="F4X033"/>
<dbReference type="GO" id="GO:0005634">
    <property type="term" value="C:nucleus"/>
    <property type="evidence" value="ECO:0007669"/>
    <property type="project" value="UniProtKB-SubCell"/>
</dbReference>
<evidence type="ECO:0000313" key="9">
    <source>
        <dbReference type="Proteomes" id="UP000007755"/>
    </source>
</evidence>
<evidence type="ECO:0000256" key="4">
    <source>
        <dbReference type="ARBA" id="ARBA00022801"/>
    </source>
</evidence>
<dbReference type="PANTHER" id="PTHR13204">
    <property type="entry name" value="PTD012 PROTEIN"/>
    <property type="match status" value="1"/>
</dbReference>
<evidence type="ECO:0000256" key="6">
    <source>
        <dbReference type="ARBA" id="ARBA00023242"/>
    </source>
</evidence>
<reference evidence="8" key="1">
    <citation type="submission" date="2011-02" db="EMBL/GenBank/DDBJ databases">
        <title>The genome of the leaf-cutting ant Acromyrmex echinatior suggests key adaptations to social evolution and fungus farming.</title>
        <authorList>
            <person name="Nygaard S."/>
            <person name="Zhang G."/>
        </authorList>
    </citation>
    <scope>NUCLEOTIDE SEQUENCE</scope>
</reference>
<accession>F4X033</accession>
<comment type="subcellular location">
    <subcellularLocation>
        <location evidence="1">Nucleus</location>
    </subcellularLocation>
</comment>
<organism evidence="9">
    <name type="scientific">Acromyrmex echinatior</name>
    <name type="common">Panamanian leafcutter ant</name>
    <name type="synonym">Acromyrmex octospinosus echinatior</name>
    <dbReference type="NCBI Taxonomy" id="103372"/>
    <lineage>
        <taxon>Eukaryota</taxon>
        <taxon>Metazoa</taxon>
        <taxon>Ecdysozoa</taxon>
        <taxon>Arthropoda</taxon>
        <taxon>Hexapoda</taxon>
        <taxon>Insecta</taxon>
        <taxon>Pterygota</taxon>
        <taxon>Neoptera</taxon>
        <taxon>Endopterygota</taxon>
        <taxon>Hymenoptera</taxon>
        <taxon>Apocrita</taxon>
        <taxon>Aculeata</taxon>
        <taxon>Formicoidea</taxon>
        <taxon>Formicidae</taxon>
        <taxon>Myrmicinae</taxon>
        <taxon>Acromyrmex</taxon>
    </lineage>
</organism>
<keyword evidence="5" id="KW-0862">Zinc</keyword>
<dbReference type="OrthoDB" id="7552260at2759"/>
<dbReference type="Proteomes" id="UP000007755">
    <property type="component" value="Unassembled WGS sequence"/>
</dbReference>
<keyword evidence="9" id="KW-1185">Reference proteome</keyword>
<keyword evidence="4" id="KW-0378">Hydrolase</keyword>
<dbReference type="GO" id="GO:0016788">
    <property type="term" value="F:hydrolase activity, acting on ester bonds"/>
    <property type="evidence" value="ECO:0007669"/>
    <property type="project" value="TreeGrafter"/>
</dbReference>
<dbReference type="GO" id="GO:0008270">
    <property type="term" value="F:zinc ion binding"/>
    <property type="evidence" value="ECO:0007669"/>
    <property type="project" value="TreeGrafter"/>
</dbReference>
<evidence type="ECO:0000256" key="5">
    <source>
        <dbReference type="ARBA" id="ARBA00022833"/>
    </source>
</evidence>
<proteinExistence type="predicted"/>
<comment type="subunit">
    <text evidence="2">Monomer.</text>
</comment>
<dbReference type="Pfam" id="PF08925">
    <property type="entry name" value="DUF1907"/>
    <property type="match status" value="2"/>
</dbReference>
<dbReference type="InterPro" id="IPR015021">
    <property type="entry name" value="C11orf54_DUF1907"/>
</dbReference>
<evidence type="ECO:0000259" key="7">
    <source>
        <dbReference type="SMART" id="SM01168"/>
    </source>
</evidence>